<name>A0A8J3YPA5_9ACTN</name>
<dbReference type="InterPro" id="IPR028994">
    <property type="entry name" value="Integrin_alpha_N"/>
</dbReference>
<dbReference type="InterPro" id="IPR013517">
    <property type="entry name" value="FG-GAP"/>
</dbReference>
<dbReference type="Pfam" id="PF13472">
    <property type="entry name" value="Lipase_GDSL_2"/>
    <property type="match status" value="1"/>
</dbReference>
<dbReference type="InterPro" id="IPR051532">
    <property type="entry name" value="Ester_Hydrolysis_Enzymes"/>
</dbReference>
<dbReference type="Gene3D" id="2.130.10.130">
    <property type="entry name" value="Integrin alpha, N-terminal"/>
    <property type="match status" value="1"/>
</dbReference>
<accession>A0A8J3YPA5</accession>
<comment type="caution">
    <text evidence="3">The sequence shown here is derived from an EMBL/GenBank/DDBJ whole genome shotgun (WGS) entry which is preliminary data.</text>
</comment>
<evidence type="ECO:0000313" key="4">
    <source>
        <dbReference type="Proteomes" id="UP000619260"/>
    </source>
</evidence>
<organism evidence="3 4">
    <name type="scientific">Virgisporangium aliadipatigenens</name>
    <dbReference type="NCBI Taxonomy" id="741659"/>
    <lineage>
        <taxon>Bacteria</taxon>
        <taxon>Bacillati</taxon>
        <taxon>Actinomycetota</taxon>
        <taxon>Actinomycetes</taxon>
        <taxon>Micromonosporales</taxon>
        <taxon>Micromonosporaceae</taxon>
        <taxon>Virgisporangium</taxon>
    </lineage>
</organism>
<dbReference type="Proteomes" id="UP000619260">
    <property type="component" value="Unassembled WGS sequence"/>
</dbReference>
<dbReference type="CDD" id="cd01833">
    <property type="entry name" value="XynB_like"/>
    <property type="match status" value="1"/>
</dbReference>
<dbReference type="InterPro" id="IPR036514">
    <property type="entry name" value="SGNH_hydro_sf"/>
</dbReference>
<evidence type="ECO:0000259" key="2">
    <source>
        <dbReference type="Pfam" id="PF13472"/>
    </source>
</evidence>
<dbReference type="EMBL" id="BOPF01000015">
    <property type="protein sequence ID" value="GIJ47535.1"/>
    <property type="molecule type" value="Genomic_DNA"/>
</dbReference>
<feature type="domain" description="SGNH hydrolase-type esterase" evidence="2">
    <location>
        <begin position="31"/>
        <end position="205"/>
    </location>
</feature>
<protein>
    <recommendedName>
        <fullName evidence="2">SGNH hydrolase-type esterase domain-containing protein</fullName>
    </recommendedName>
</protein>
<dbReference type="SUPFAM" id="SSF52266">
    <property type="entry name" value="SGNH hydrolase"/>
    <property type="match status" value="1"/>
</dbReference>
<reference evidence="3" key="1">
    <citation type="submission" date="2021-01" db="EMBL/GenBank/DDBJ databases">
        <title>Whole genome shotgun sequence of Virgisporangium aliadipatigenens NBRC 105644.</title>
        <authorList>
            <person name="Komaki H."/>
            <person name="Tamura T."/>
        </authorList>
    </citation>
    <scope>NUCLEOTIDE SEQUENCE</scope>
    <source>
        <strain evidence="3">NBRC 105644</strain>
    </source>
</reference>
<keyword evidence="4" id="KW-1185">Reference proteome</keyword>
<dbReference type="PANTHER" id="PTHR30383">
    <property type="entry name" value="THIOESTERASE 1/PROTEASE 1/LYSOPHOSPHOLIPASE L1"/>
    <property type="match status" value="1"/>
</dbReference>
<dbReference type="SUPFAM" id="SSF69318">
    <property type="entry name" value="Integrin alpha N-terminal domain"/>
    <property type="match status" value="1"/>
</dbReference>
<dbReference type="AlphaFoldDB" id="A0A8J3YPA5"/>
<dbReference type="PANTHER" id="PTHR30383:SF5">
    <property type="entry name" value="SGNH HYDROLASE-TYPE ESTERASE DOMAIN-CONTAINING PROTEIN"/>
    <property type="match status" value="1"/>
</dbReference>
<gene>
    <name evidence="3" type="ORF">Val02_44210</name>
</gene>
<dbReference type="GO" id="GO:0004622">
    <property type="term" value="F:phosphatidylcholine lysophospholipase activity"/>
    <property type="evidence" value="ECO:0007669"/>
    <property type="project" value="TreeGrafter"/>
</dbReference>
<evidence type="ECO:0000313" key="3">
    <source>
        <dbReference type="EMBL" id="GIJ47535.1"/>
    </source>
</evidence>
<keyword evidence="1" id="KW-0732">Signal</keyword>
<dbReference type="Pfam" id="PF13517">
    <property type="entry name" value="FG-GAP_3"/>
    <property type="match status" value="2"/>
</dbReference>
<dbReference type="InterPro" id="IPR013830">
    <property type="entry name" value="SGNH_hydro"/>
</dbReference>
<proteinExistence type="predicted"/>
<dbReference type="Gene3D" id="3.40.50.1110">
    <property type="entry name" value="SGNH hydrolase"/>
    <property type="match status" value="1"/>
</dbReference>
<sequence>MALLVAATVVVPGPGKADAATAFPALRIMPMGDSITYGVGSSTSSSYRADLWNLLRGEFAVDYVGAQRSGQLPDADHEGYSGRVITEVAGYAASAVPRYRPNVITLHVGTNDMNRNVNVADAPARLGGLIDQLLAAAPDATILVATLVPANDPAVQARIDAYNARIPGVVEQRRAAGKHVGLVDMSALTTADLIDTLHPNDAGYRKMAAAFHDGVLRAVFAGWVGSPVPDSVRCAAKLGWNSRGRVASGAAPGAKVRFADYNGDGRDDYLVLDPATGAVDAWQNNGGDGSGGWISLGRVASGAAPGDRVRFADFDGDRRDDYWVLDPANGAVQVWRNTTSGWVSLGQVASGAAPGDRVRFADWDGDGRDDYWVVEPTSGAVQVWRNTGSGWAALGQVASGAAPADRVRFADLNCDRRDDYLVLDPSSGSVGAWLNPTWTNRGRVASGAAPGDRVRFADFDGDGRDDYLVVDPTTGALDLWLNSGGD</sequence>
<evidence type="ECO:0000256" key="1">
    <source>
        <dbReference type="ARBA" id="ARBA00022729"/>
    </source>
</evidence>